<evidence type="ECO:0000256" key="2">
    <source>
        <dbReference type="ARBA" id="ARBA00022603"/>
    </source>
</evidence>
<comment type="catalytic activity">
    <reaction evidence="5">
        <text>L-glutaminyl-[peptide chain release factor] + S-adenosyl-L-methionine = N(5)-methyl-L-glutaminyl-[peptide chain release factor] + S-adenosyl-L-homocysteine + H(+)</text>
        <dbReference type="Rhea" id="RHEA:42896"/>
        <dbReference type="Rhea" id="RHEA-COMP:10271"/>
        <dbReference type="Rhea" id="RHEA-COMP:10272"/>
        <dbReference type="ChEBI" id="CHEBI:15378"/>
        <dbReference type="ChEBI" id="CHEBI:30011"/>
        <dbReference type="ChEBI" id="CHEBI:57856"/>
        <dbReference type="ChEBI" id="CHEBI:59789"/>
        <dbReference type="ChEBI" id="CHEBI:61891"/>
        <dbReference type="EC" id="2.1.1.297"/>
    </reaction>
</comment>
<keyword evidence="2" id="KW-0489">Methyltransferase</keyword>
<evidence type="ECO:0000256" key="5">
    <source>
        <dbReference type="ARBA" id="ARBA00048391"/>
    </source>
</evidence>
<evidence type="ECO:0000259" key="6">
    <source>
        <dbReference type="Pfam" id="PF05175"/>
    </source>
</evidence>
<dbReference type="InterPro" id="IPR007848">
    <property type="entry name" value="Small_mtfrase_dom"/>
</dbReference>
<evidence type="ECO:0000256" key="3">
    <source>
        <dbReference type="ARBA" id="ARBA00022679"/>
    </source>
</evidence>
<dbReference type="InterPro" id="IPR004556">
    <property type="entry name" value="HemK-like"/>
</dbReference>
<dbReference type="EMBL" id="JAPNUD010000166">
    <property type="protein sequence ID" value="MDA0645985.1"/>
    <property type="molecule type" value="Genomic_DNA"/>
</dbReference>
<keyword evidence="3" id="KW-0808">Transferase</keyword>
<gene>
    <name evidence="7" type="ORF">OUY24_35625</name>
</gene>
<dbReference type="Pfam" id="PF05175">
    <property type="entry name" value="MTS"/>
    <property type="match status" value="1"/>
</dbReference>
<proteinExistence type="predicted"/>
<evidence type="ECO:0000313" key="8">
    <source>
        <dbReference type="Proteomes" id="UP001212498"/>
    </source>
</evidence>
<organism evidence="7 8">
    <name type="scientific">Nonomuraea ferruginea</name>
    <dbReference type="NCBI Taxonomy" id="46174"/>
    <lineage>
        <taxon>Bacteria</taxon>
        <taxon>Bacillati</taxon>
        <taxon>Actinomycetota</taxon>
        <taxon>Actinomycetes</taxon>
        <taxon>Streptosporangiales</taxon>
        <taxon>Streptosporangiaceae</taxon>
        <taxon>Nonomuraea</taxon>
    </lineage>
</organism>
<dbReference type="InterPro" id="IPR029063">
    <property type="entry name" value="SAM-dependent_MTases_sf"/>
</dbReference>
<dbReference type="Gene3D" id="1.10.8.10">
    <property type="entry name" value="DNA helicase RuvA subunit, C-terminal domain"/>
    <property type="match status" value="1"/>
</dbReference>
<dbReference type="InterPro" id="IPR022446">
    <property type="entry name" value="MeTrfrase_put"/>
</dbReference>
<evidence type="ECO:0000256" key="1">
    <source>
        <dbReference type="ARBA" id="ARBA00012771"/>
    </source>
</evidence>
<dbReference type="PANTHER" id="PTHR18895">
    <property type="entry name" value="HEMK METHYLTRANSFERASE"/>
    <property type="match status" value="1"/>
</dbReference>
<dbReference type="NCBIfam" id="TIGR03704">
    <property type="entry name" value="PrmC_rel_meth"/>
    <property type="match status" value="1"/>
</dbReference>
<dbReference type="Gene3D" id="3.40.50.150">
    <property type="entry name" value="Vaccinia Virus protein VP39"/>
    <property type="match status" value="1"/>
</dbReference>
<reference evidence="7 8" key="1">
    <citation type="submission" date="2022-11" db="EMBL/GenBank/DDBJ databases">
        <title>Nonomuraea corallina sp. nov., a new species of the genus Nonomuraea isolated from sea side sediment in Thai sea.</title>
        <authorList>
            <person name="Ngamcharungchit C."/>
            <person name="Matsumoto A."/>
            <person name="Suriyachadkun C."/>
            <person name="Panbangred W."/>
            <person name="Inahashi Y."/>
            <person name="Intra B."/>
        </authorList>
    </citation>
    <scope>NUCLEOTIDE SEQUENCE [LARGE SCALE GENOMIC DNA]</scope>
    <source>
        <strain evidence="7 8">DSM 43553</strain>
    </source>
</reference>
<dbReference type="EC" id="2.1.1.297" evidence="1"/>
<evidence type="ECO:0000256" key="4">
    <source>
        <dbReference type="ARBA" id="ARBA00022691"/>
    </source>
</evidence>
<dbReference type="RefSeq" id="WP_271279454.1">
    <property type="nucleotide sequence ID" value="NZ_BAABFD010000020.1"/>
</dbReference>
<sequence length="255" mass="26503">MSLAAIVTRLRAAGCVFAEDEARLLAAAAPDPAELARLVERRAAGEPLEHVLGWARFRGLRIQVDPGVFVPRPRTEFLAEQAIAAAPGPAAVVVDLCCGSGALGAALVAALGEVELHASDIDPAAVACARRNLPGARVYEGDLFDPLPAGLRGRVDLLLANVPYVPTGEIPLLPAEARLHEARVALDGGGDGLEVLRRVAASAGRWLAPGGHLLFETGGRQAAHAVEAIARHGLTPRVAHSGDWDATVLIATRQA</sequence>
<comment type="caution">
    <text evidence="7">The sequence shown here is derived from an EMBL/GenBank/DDBJ whole genome shotgun (WGS) entry which is preliminary data.</text>
</comment>
<dbReference type="InterPro" id="IPR050320">
    <property type="entry name" value="N5-glutamine_MTase"/>
</dbReference>
<protein>
    <recommendedName>
        <fullName evidence="1">peptide chain release factor N(5)-glutamine methyltransferase</fullName>
        <ecNumber evidence="1">2.1.1.297</ecNumber>
    </recommendedName>
</protein>
<dbReference type="NCBIfam" id="TIGR00536">
    <property type="entry name" value="hemK_fam"/>
    <property type="match status" value="1"/>
</dbReference>
<keyword evidence="8" id="KW-1185">Reference proteome</keyword>
<evidence type="ECO:0000313" key="7">
    <source>
        <dbReference type="EMBL" id="MDA0645985.1"/>
    </source>
</evidence>
<feature type="domain" description="Methyltransferase small" evidence="6">
    <location>
        <begin position="75"/>
        <end position="195"/>
    </location>
</feature>
<accession>A0ABT4T957</accession>
<dbReference type="SUPFAM" id="SSF53335">
    <property type="entry name" value="S-adenosyl-L-methionine-dependent methyltransferases"/>
    <property type="match status" value="1"/>
</dbReference>
<keyword evidence="4" id="KW-0949">S-adenosyl-L-methionine</keyword>
<dbReference type="Proteomes" id="UP001212498">
    <property type="component" value="Unassembled WGS sequence"/>
</dbReference>
<name>A0ABT4T957_9ACTN</name>
<dbReference type="PANTHER" id="PTHR18895:SF74">
    <property type="entry name" value="MTRF1L RELEASE FACTOR GLUTAMINE METHYLTRANSFERASE"/>
    <property type="match status" value="1"/>
</dbReference>